<organism evidence="1 2">
    <name type="scientific">Roseburia zhanii</name>
    <dbReference type="NCBI Taxonomy" id="2763064"/>
    <lineage>
        <taxon>Bacteria</taxon>
        <taxon>Bacillati</taxon>
        <taxon>Bacillota</taxon>
        <taxon>Clostridia</taxon>
        <taxon>Lachnospirales</taxon>
        <taxon>Lachnospiraceae</taxon>
        <taxon>Roseburia</taxon>
    </lineage>
</organism>
<dbReference type="Pfam" id="PF14205">
    <property type="entry name" value="Cys_rich_KTR"/>
    <property type="match status" value="1"/>
</dbReference>
<comment type="caution">
    <text evidence="1">The sequence shown here is derived from an EMBL/GenBank/DDBJ whole genome shotgun (WGS) entry which is preliminary data.</text>
</comment>
<keyword evidence="2" id="KW-1185">Reference proteome</keyword>
<dbReference type="InterPro" id="IPR025957">
    <property type="entry name" value="Cys_rich_KTR"/>
</dbReference>
<dbReference type="RefSeq" id="WP_178052315.1">
    <property type="nucleotide sequence ID" value="NZ_JACOPH010000006.1"/>
</dbReference>
<accession>A0A923LNU2</accession>
<dbReference type="AlphaFoldDB" id="A0A923LNU2"/>
<reference evidence="1" key="1">
    <citation type="submission" date="2020-08" db="EMBL/GenBank/DDBJ databases">
        <title>Genome public.</title>
        <authorList>
            <person name="Liu C."/>
            <person name="Sun Q."/>
        </authorList>
    </citation>
    <scope>NUCLEOTIDE SEQUENCE</scope>
    <source>
        <strain evidence="1">BX1005</strain>
    </source>
</reference>
<protein>
    <submittedName>
        <fullName evidence="1">Uncharacterized protein</fullName>
    </submittedName>
</protein>
<dbReference type="EMBL" id="JACOPH010000006">
    <property type="protein sequence ID" value="MBC5714335.1"/>
    <property type="molecule type" value="Genomic_DNA"/>
</dbReference>
<name>A0A923LNU2_9FIRM</name>
<evidence type="ECO:0000313" key="1">
    <source>
        <dbReference type="EMBL" id="MBC5714335.1"/>
    </source>
</evidence>
<gene>
    <name evidence="1" type="ORF">H8S17_08940</name>
</gene>
<proteinExistence type="predicted"/>
<sequence length="31" mass="3708">MFCPKYKREHLVNVKQFKTQIVNEPDAKTQS</sequence>
<dbReference type="Proteomes" id="UP000606720">
    <property type="component" value="Unassembled WGS sequence"/>
</dbReference>
<evidence type="ECO:0000313" key="2">
    <source>
        <dbReference type="Proteomes" id="UP000606720"/>
    </source>
</evidence>